<organism evidence="2 3">
    <name type="scientific">Adineta steineri</name>
    <dbReference type="NCBI Taxonomy" id="433720"/>
    <lineage>
        <taxon>Eukaryota</taxon>
        <taxon>Metazoa</taxon>
        <taxon>Spiralia</taxon>
        <taxon>Gnathifera</taxon>
        <taxon>Rotifera</taxon>
        <taxon>Eurotatoria</taxon>
        <taxon>Bdelloidea</taxon>
        <taxon>Adinetida</taxon>
        <taxon>Adinetidae</taxon>
        <taxon>Adineta</taxon>
    </lineage>
</organism>
<evidence type="ECO:0000313" key="3">
    <source>
        <dbReference type="Proteomes" id="UP000663845"/>
    </source>
</evidence>
<feature type="transmembrane region" description="Helical" evidence="1">
    <location>
        <begin position="109"/>
        <end position="130"/>
    </location>
</feature>
<name>A0A814VIM8_9BILA</name>
<keyword evidence="1" id="KW-0472">Membrane</keyword>
<comment type="caution">
    <text evidence="2">The sequence shown here is derived from an EMBL/GenBank/DDBJ whole genome shotgun (WGS) entry which is preliminary data.</text>
</comment>
<sequence>MNKQKYTMKLVFSDHPVPSSMTKSIFLAGPSPRDKNVIDWRHEAVSYLSSASINYDGTIFIPIPEGRFHGTDHDSSTWTYDNQISWECECRHVADLIVFWIPRYIDEGMAGFTTNILLITTLIIFILTHLRSGFRYVTSDITDVFIDIDPILDELDDVIASNSILSPDLLALCSKALLCGSVILPDEMKDELTAHQYETYVVQIALYRLKSNEISRKLKQLPLKPQDSERGFLRDMFAVTSRERNAEYVVTATEFYSEVQFYKNSDDIMKLCEWKVYRSTPPLDYQNFEDFEKMKVVAYYYLEKSQSKDDKATYLFGRTNVEDEEHVFLVNYGEKPGPDIDGYYQMKLLLIKDLQSLKGLPVLARIIRNRENGINTAIVSGFTRRIQDHLEIEGDNDILYDDDIVMQYDTKTKQKKDNLDL</sequence>
<keyword evidence="1" id="KW-1133">Transmembrane helix</keyword>
<dbReference type="Proteomes" id="UP000663845">
    <property type="component" value="Unassembled WGS sequence"/>
</dbReference>
<dbReference type="InterPro" id="IPR039470">
    <property type="entry name" value="Nuc_deoxyri_tr2"/>
</dbReference>
<gene>
    <name evidence="2" type="ORF">JYZ213_LOCUS26150</name>
</gene>
<protein>
    <submittedName>
        <fullName evidence="2">Uncharacterized protein</fullName>
    </submittedName>
</protein>
<accession>A0A814VIM8</accession>
<keyword evidence="1" id="KW-0812">Transmembrane</keyword>
<reference evidence="2" key="1">
    <citation type="submission" date="2021-02" db="EMBL/GenBank/DDBJ databases">
        <authorList>
            <person name="Nowell W R."/>
        </authorList>
    </citation>
    <scope>NUCLEOTIDE SEQUENCE</scope>
</reference>
<dbReference type="Pfam" id="PF15891">
    <property type="entry name" value="Nuc_deoxyri_tr2"/>
    <property type="match status" value="1"/>
</dbReference>
<dbReference type="Gene3D" id="3.40.50.450">
    <property type="match status" value="1"/>
</dbReference>
<evidence type="ECO:0000256" key="1">
    <source>
        <dbReference type="SAM" id="Phobius"/>
    </source>
</evidence>
<evidence type="ECO:0000313" key="2">
    <source>
        <dbReference type="EMBL" id="CAF1187633.1"/>
    </source>
</evidence>
<dbReference type="AlphaFoldDB" id="A0A814VIM8"/>
<proteinExistence type="predicted"/>
<dbReference type="EMBL" id="CAJNOG010000344">
    <property type="protein sequence ID" value="CAF1187633.1"/>
    <property type="molecule type" value="Genomic_DNA"/>
</dbReference>